<sequence length="462" mass="48520">MSQVVIGIDFGSSRIKAAAYSREGEMVALEAVDTPLRRTAVGDDFPVLDMLDAACDVLSTLRGDSIAAVGLTSMGEVGTVVTGEALAPIDFPSWYDDRGGKVVATLEEWFGAERLRNLTARHLRTTSTVAKLGHVQSTSRDVPRGQFTGLCGALAYQLTGEVWQEAGLAATSGVYDLVGRRYIPELWASAGLAHVELPEVRPPGFGAPARGAVARSLRLDDGARVVIAGHDHPVAAVGSGVRVGDIFDSMGTGEAIISAFSATAGFGADELIGYLERDPDLSFEFWPSDGAPLAVWERMRPGLAMRTFLDGSDADRATLEMGAARPRRDPSFSSADLAALQAGLHVDGPRDAHAWGDLIDAYVLLANQGSALVRSISGAEGATVLTGGGLRSRRWREAKLELATGPIDVSTVAEAAARGCAAIAGAGIGWWPRPEDMPGATRLAVTSHREMDEAIGDTVPSS</sequence>
<evidence type="ECO:0000256" key="2">
    <source>
        <dbReference type="ARBA" id="ARBA00022629"/>
    </source>
</evidence>
<feature type="domain" description="Carbohydrate kinase FGGY N-terminal" evidence="5">
    <location>
        <begin position="5"/>
        <end position="238"/>
    </location>
</feature>
<keyword evidence="4 6" id="KW-0418">Kinase</keyword>
<gene>
    <name evidence="6" type="ORF">MIPYR_20269</name>
</gene>
<dbReference type="AlphaFoldDB" id="A0A1Y5P2W3"/>
<keyword evidence="2" id="KW-0119">Carbohydrate metabolism</keyword>
<evidence type="ECO:0000256" key="4">
    <source>
        <dbReference type="ARBA" id="ARBA00022777"/>
    </source>
</evidence>
<name>A0A1Y5P2W3_9MICO</name>
<keyword evidence="2" id="KW-0859">Xylose metabolism</keyword>
<dbReference type="InterPro" id="IPR018484">
    <property type="entry name" value="FGGY_N"/>
</dbReference>
<dbReference type="EC" id="2.7.1.51" evidence="6"/>
<evidence type="ECO:0000313" key="6">
    <source>
        <dbReference type="EMBL" id="SBS71870.1"/>
    </source>
</evidence>
<proteinExistence type="inferred from homology"/>
<evidence type="ECO:0000256" key="1">
    <source>
        <dbReference type="ARBA" id="ARBA00009156"/>
    </source>
</evidence>
<dbReference type="Pfam" id="PF00370">
    <property type="entry name" value="FGGY_N"/>
    <property type="match status" value="1"/>
</dbReference>
<dbReference type="InterPro" id="IPR043129">
    <property type="entry name" value="ATPase_NBD"/>
</dbReference>
<comment type="similarity">
    <text evidence="1">Belongs to the FGGY kinase family.</text>
</comment>
<reference evidence="6" key="1">
    <citation type="submission" date="2016-03" db="EMBL/GenBank/DDBJ databases">
        <authorList>
            <person name="Ploux O."/>
        </authorList>
    </citation>
    <scope>NUCLEOTIDE SEQUENCE</scope>
    <source>
        <strain evidence="6">UC1</strain>
    </source>
</reference>
<protein>
    <submittedName>
        <fullName evidence="6">Putative L-fuculokinase</fullName>
        <ecNumber evidence="6">2.7.1.51</ecNumber>
    </submittedName>
</protein>
<keyword evidence="3 6" id="KW-0808">Transferase</keyword>
<accession>A0A1Y5P2W3</accession>
<dbReference type="PANTHER" id="PTHR43095:SF5">
    <property type="entry name" value="XYLULOSE KINASE"/>
    <property type="match status" value="1"/>
</dbReference>
<dbReference type="EMBL" id="FLQR01000006">
    <property type="protein sequence ID" value="SBS71870.1"/>
    <property type="molecule type" value="Genomic_DNA"/>
</dbReference>
<dbReference type="PANTHER" id="PTHR43095">
    <property type="entry name" value="SUGAR KINASE"/>
    <property type="match status" value="1"/>
</dbReference>
<dbReference type="GO" id="GO:0042732">
    <property type="term" value="P:D-xylose metabolic process"/>
    <property type="evidence" value="ECO:0007669"/>
    <property type="project" value="UniProtKB-KW"/>
</dbReference>
<dbReference type="Gene3D" id="3.30.420.40">
    <property type="match status" value="2"/>
</dbReference>
<evidence type="ECO:0000259" key="5">
    <source>
        <dbReference type="Pfam" id="PF00370"/>
    </source>
</evidence>
<evidence type="ECO:0000256" key="3">
    <source>
        <dbReference type="ARBA" id="ARBA00022679"/>
    </source>
</evidence>
<dbReference type="GO" id="GO:0008737">
    <property type="term" value="F:L-fuculokinase activity"/>
    <property type="evidence" value="ECO:0007669"/>
    <property type="project" value="UniProtKB-EC"/>
</dbReference>
<dbReference type="InterPro" id="IPR050406">
    <property type="entry name" value="FGGY_Carb_Kinase"/>
</dbReference>
<organism evidence="6">
    <name type="scientific">uncultured Microbacterium sp</name>
    <dbReference type="NCBI Taxonomy" id="191216"/>
    <lineage>
        <taxon>Bacteria</taxon>
        <taxon>Bacillati</taxon>
        <taxon>Actinomycetota</taxon>
        <taxon>Actinomycetes</taxon>
        <taxon>Micrococcales</taxon>
        <taxon>Microbacteriaceae</taxon>
        <taxon>Microbacterium</taxon>
        <taxon>environmental samples</taxon>
    </lineage>
</organism>
<dbReference type="SUPFAM" id="SSF53067">
    <property type="entry name" value="Actin-like ATPase domain"/>
    <property type="match status" value="2"/>
</dbReference>